<feature type="domain" description="HTH luxR-type" evidence="3">
    <location>
        <begin position="151"/>
        <end position="216"/>
    </location>
</feature>
<dbReference type="Pfam" id="PF00072">
    <property type="entry name" value="Response_reg"/>
    <property type="match status" value="1"/>
</dbReference>
<dbReference type="Gene3D" id="3.40.50.2300">
    <property type="match status" value="1"/>
</dbReference>
<evidence type="ECO:0000259" key="4">
    <source>
        <dbReference type="PROSITE" id="PS50110"/>
    </source>
</evidence>
<feature type="domain" description="Response regulatory" evidence="4">
    <location>
        <begin position="15"/>
        <end position="132"/>
    </location>
</feature>
<dbReference type="PRINTS" id="PR00038">
    <property type="entry name" value="HTHLUXR"/>
</dbReference>
<dbReference type="SMART" id="SM00421">
    <property type="entry name" value="HTH_LUXR"/>
    <property type="match status" value="1"/>
</dbReference>
<evidence type="ECO:0000313" key="5">
    <source>
        <dbReference type="EMBL" id="CAB4927547.1"/>
    </source>
</evidence>
<dbReference type="SMART" id="SM00448">
    <property type="entry name" value="REC"/>
    <property type="match status" value="1"/>
</dbReference>
<dbReference type="PANTHER" id="PTHR43214">
    <property type="entry name" value="TWO-COMPONENT RESPONSE REGULATOR"/>
    <property type="match status" value="1"/>
</dbReference>
<evidence type="ECO:0000259" key="3">
    <source>
        <dbReference type="PROSITE" id="PS50043"/>
    </source>
</evidence>
<name>A0A6J7IB15_9ZZZZ</name>
<accession>A0A6J7IB15</accession>
<reference evidence="5" key="1">
    <citation type="submission" date="2020-05" db="EMBL/GenBank/DDBJ databases">
        <authorList>
            <person name="Chiriac C."/>
            <person name="Salcher M."/>
            <person name="Ghai R."/>
            <person name="Kavagutti S V."/>
        </authorList>
    </citation>
    <scope>NUCLEOTIDE SEQUENCE</scope>
</reference>
<dbReference type="InterPro" id="IPR039420">
    <property type="entry name" value="WalR-like"/>
</dbReference>
<dbReference type="InterPro" id="IPR058245">
    <property type="entry name" value="NreC/VraR/RcsB-like_REC"/>
</dbReference>
<dbReference type="GO" id="GO:0000160">
    <property type="term" value="P:phosphorelay signal transduction system"/>
    <property type="evidence" value="ECO:0007669"/>
    <property type="project" value="InterPro"/>
</dbReference>
<keyword evidence="2" id="KW-0238">DNA-binding</keyword>
<dbReference type="AlphaFoldDB" id="A0A6J7IB15"/>
<dbReference type="PANTHER" id="PTHR43214:SF43">
    <property type="entry name" value="TWO-COMPONENT RESPONSE REGULATOR"/>
    <property type="match status" value="1"/>
</dbReference>
<evidence type="ECO:0000256" key="2">
    <source>
        <dbReference type="ARBA" id="ARBA00023125"/>
    </source>
</evidence>
<organism evidence="5">
    <name type="scientific">freshwater metagenome</name>
    <dbReference type="NCBI Taxonomy" id="449393"/>
    <lineage>
        <taxon>unclassified sequences</taxon>
        <taxon>metagenomes</taxon>
        <taxon>ecological metagenomes</taxon>
    </lineage>
</organism>
<dbReference type="PROSITE" id="PS00622">
    <property type="entry name" value="HTH_LUXR_1"/>
    <property type="match status" value="1"/>
</dbReference>
<dbReference type="InterPro" id="IPR011006">
    <property type="entry name" value="CheY-like_superfamily"/>
</dbReference>
<dbReference type="InterPro" id="IPR000792">
    <property type="entry name" value="Tscrpt_reg_LuxR_C"/>
</dbReference>
<sequence length="219" mass="23339">MPDAQASSGAARTVRLVLADDHEVVRAGLRLLLDAEPGFEVVAEAGDVEGAVRYTRGHKPDVLVLDLNMPGSLTSIDAIPQIAEASPATRVVILTMQDDPAFARSALQAGAIGYVLKEAADDELIAAIHRAADGEPYLNPRLGAALASLGADTHADMLSEREVEVLRLIALGHTNAEIAGQLHLSVRTVEAHRAHIQRKLGRTTRAELVRYALDRGLVD</sequence>
<dbReference type="EMBL" id="CAFBMX010000004">
    <property type="protein sequence ID" value="CAB4927547.1"/>
    <property type="molecule type" value="Genomic_DNA"/>
</dbReference>
<proteinExistence type="predicted"/>
<dbReference type="GO" id="GO:0006355">
    <property type="term" value="P:regulation of DNA-templated transcription"/>
    <property type="evidence" value="ECO:0007669"/>
    <property type="project" value="InterPro"/>
</dbReference>
<dbReference type="Pfam" id="PF00196">
    <property type="entry name" value="GerE"/>
    <property type="match status" value="1"/>
</dbReference>
<dbReference type="InterPro" id="IPR016032">
    <property type="entry name" value="Sig_transdc_resp-reg_C-effctor"/>
</dbReference>
<keyword evidence="1" id="KW-0597">Phosphoprotein</keyword>
<dbReference type="CDD" id="cd17535">
    <property type="entry name" value="REC_NarL-like"/>
    <property type="match status" value="1"/>
</dbReference>
<evidence type="ECO:0000256" key="1">
    <source>
        <dbReference type="ARBA" id="ARBA00022553"/>
    </source>
</evidence>
<dbReference type="InterPro" id="IPR001789">
    <property type="entry name" value="Sig_transdc_resp-reg_receiver"/>
</dbReference>
<protein>
    <submittedName>
        <fullName evidence="5">Unannotated protein</fullName>
    </submittedName>
</protein>
<dbReference type="GO" id="GO:0003677">
    <property type="term" value="F:DNA binding"/>
    <property type="evidence" value="ECO:0007669"/>
    <property type="project" value="UniProtKB-KW"/>
</dbReference>
<dbReference type="SUPFAM" id="SSF46894">
    <property type="entry name" value="C-terminal effector domain of the bipartite response regulators"/>
    <property type="match status" value="1"/>
</dbReference>
<dbReference type="PROSITE" id="PS50110">
    <property type="entry name" value="RESPONSE_REGULATORY"/>
    <property type="match status" value="1"/>
</dbReference>
<dbReference type="CDD" id="cd06170">
    <property type="entry name" value="LuxR_C_like"/>
    <property type="match status" value="1"/>
</dbReference>
<dbReference type="SUPFAM" id="SSF52172">
    <property type="entry name" value="CheY-like"/>
    <property type="match status" value="1"/>
</dbReference>
<gene>
    <name evidence="5" type="ORF">UFOPK3674_00947</name>
</gene>
<dbReference type="PROSITE" id="PS50043">
    <property type="entry name" value="HTH_LUXR_2"/>
    <property type="match status" value="1"/>
</dbReference>